<evidence type="ECO:0000256" key="8">
    <source>
        <dbReference type="PROSITE-ProRule" id="PRU01026"/>
    </source>
</evidence>
<comment type="function">
    <text evidence="7">Specifically dimethylates two adjacent adenosines (A1518 and A1519) in the loop of a conserved hairpin near the 3'-end of 16S rRNA in the 30S particle. May play a critical role in biogenesis of 30S subunits.</text>
</comment>
<evidence type="ECO:0000256" key="2">
    <source>
        <dbReference type="ARBA" id="ARBA00022552"/>
    </source>
</evidence>
<organism evidence="11">
    <name type="scientific">Thermomicrobium roseum</name>
    <dbReference type="NCBI Taxonomy" id="500"/>
    <lineage>
        <taxon>Bacteria</taxon>
        <taxon>Pseudomonadati</taxon>
        <taxon>Thermomicrobiota</taxon>
        <taxon>Thermomicrobia</taxon>
        <taxon>Thermomicrobiales</taxon>
        <taxon>Thermomicrobiaceae</taxon>
        <taxon>Thermomicrobium</taxon>
    </lineage>
</organism>
<dbReference type="Pfam" id="PF00398">
    <property type="entry name" value="RrnaAD"/>
    <property type="match status" value="1"/>
</dbReference>
<keyword evidence="6 7" id="KW-0694">RNA-binding</keyword>
<keyword evidence="2 7" id="KW-0698">rRNA processing</keyword>
<dbReference type="PROSITE" id="PS51689">
    <property type="entry name" value="SAM_RNA_A_N6_MT"/>
    <property type="match status" value="1"/>
</dbReference>
<feature type="domain" description="Ribosomal RNA adenine methylase transferase N-terminal" evidence="10">
    <location>
        <begin position="62"/>
        <end position="230"/>
    </location>
</feature>
<dbReference type="PANTHER" id="PTHR11727:SF7">
    <property type="entry name" value="DIMETHYLADENOSINE TRANSFERASE-RELATED"/>
    <property type="match status" value="1"/>
</dbReference>
<dbReference type="GO" id="GO:0052908">
    <property type="term" value="F:16S rRNA (adenine(1518)-N(6)/adenine(1519)-N(6))-dimethyltransferase activity"/>
    <property type="evidence" value="ECO:0007669"/>
    <property type="project" value="UniProtKB-EC"/>
</dbReference>
<keyword evidence="4 7" id="KW-0808">Transferase</keyword>
<feature type="binding site" evidence="7 8">
    <location>
        <position position="147"/>
    </location>
    <ligand>
        <name>S-adenosyl-L-methionine</name>
        <dbReference type="ChEBI" id="CHEBI:59789"/>
    </ligand>
</feature>
<accession>A0A7C1JNM0</accession>
<feature type="region of interest" description="Disordered" evidence="9">
    <location>
        <begin position="15"/>
        <end position="36"/>
    </location>
</feature>
<dbReference type="CDD" id="cd02440">
    <property type="entry name" value="AdoMet_MTases"/>
    <property type="match status" value="1"/>
</dbReference>
<dbReference type="NCBIfam" id="TIGR00755">
    <property type="entry name" value="ksgA"/>
    <property type="match status" value="1"/>
</dbReference>
<dbReference type="HAMAP" id="MF_00607">
    <property type="entry name" value="16SrRNA_methyltr_A"/>
    <property type="match status" value="1"/>
</dbReference>
<comment type="caution">
    <text evidence="11">The sequence shown here is derived from an EMBL/GenBank/DDBJ whole genome shotgun (WGS) entry which is preliminary data.</text>
</comment>
<dbReference type="GO" id="GO:0005829">
    <property type="term" value="C:cytosol"/>
    <property type="evidence" value="ECO:0007669"/>
    <property type="project" value="TreeGrafter"/>
</dbReference>
<dbReference type="InterPro" id="IPR023165">
    <property type="entry name" value="rRNA_Ade_diMease-like_C"/>
</dbReference>
<dbReference type="Gene3D" id="3.40.50.150">
    <property type="entry name" value="Vaccinia Virus protein VP39"/>
    <property type="match status" value="1"/>
</dbReference>
<reference evidence="11" key="1">
    <citation type="journal article" date="2020" name="mSystems">
        <title>Genome- and Community-Level Interaction Insights into Carbon Utilization and Element Cycling Functions of Hydrothermarchaeota in Hydrothermal Sediment.</title>
        <authorList>
            <person name="Zhou Z."/>
            <person name="Liu Y."/>
            <person name="Xu W."/>
            <person name="Pan J."/>
            <person name="Luo Z.H."/>
            <person name="Li M."/>
        </authorList>
    </citation>
    <scope>NUCLEOTIDE SEQUENCE [LARGE SCALE GENOMIC DNA]</scope>
    <source>
        <strain evidence="11">SpSt-222</strain>
    </source>
</reference>
<dbReference type="SMART" id="SM00650">
    <property type="entry name" value="rADc"/>
    <property type="match status" value="1"/>
</dbReference>
<sequence length="306" mass="34000">MSRCGGSVSWTRAPVLRSSPSSQANAPSSAATPPTSVRRALQVLGIRPRKALGQHFLHDPSIVRRIVEVAQLPPDALVVEIGPGLGTLTEELAQRAGTVIAIELDPRLATWLDERFRGTNVRIVQGDALTVDFAVLTDRRPYIVVANLPYNVATPILQRLLTSEHPPERLVVMVQREVAERMAASPPAMSYLSILVQFFTRPRIAFRVGPGAFTPPPKVESAVLVLDRRETPLPRSEWEAFFEIVRAGFAQRRKQLLNTLSAGLGLTKEHVRTALHRAGIAPDRRAETLTLDEWLRLYRALREEQE</sequence>
<feature type="binding site" evidence="7 8">
    <location>
        <position position="55"/>
    </location>
    <ligand>
        <name>S-adenosyl-L-methionine</name>
        <dbReference type="ChEBI" id="CHEBI:59789"/>
    </ligand>
</feature>
<dbReference type="SUPFAM" id="SSF53335">
    <property type="entry name" value="S-adenosyl-L-methionine-dependent methyltransferases"/>
    <property type="match status" value="1"/>
</dbReference>
<dbReference type="EC" id="2.1.1.182" evidence="7"/>
<gene>
    <name evidence="7 11" type="primary">rsmA</name>
    <name evidence="7" type="synonym">ksgA</name>
    <name evidence="11" type="ORF">ENP47_09120</name>
</gene>
<dbReference type="GO" id="GO:0003723">
    <property type="term" value="F:RNA binding"/>
    <property type="evidence" value="ECO:0007669"/>
    <property type="project" value="UniProtKB-UniRule"/>
</dbReference>
<dbReference type="InterPro" id="IPR020598">
    <property type="entry name" value="rRNA_Ade_methylase_Trfase_N"/>
</dbReference>
<comment type="subcellular location">
    <subcellularLocation>
        <location evidence="7">Cytoplasm</location>
    </subcellularLocation>
</comment>
<dbReference type="InterPro" id="IPR020596">
    <property type="entry name" value="rRNA_Ade_Mease_Trfase_CS"/>
</dbReference>
<name>A0A7C1JNM0_THERO</name>
<dbReference type="InterPro" id="IPR029063">
    <property type="entry name" value="SAM-dependent_MTases_sf"/>
</dbReference>
<keyword evidence="5 7" id="KW-0949">S-adenosyl-L-methionine</keyword>
<evidence type="ECO:0000259" key="10">
    <source>
        <dbReference type="SMART" id="SM00650"/>
    </source>
</evidence>
<dbReference type="AlphaFoldDB" id="A0A7C1JNM0"/>
<dbReference type="PANTHER" id="PTHR11727">
    <property type="entry name" value="DIMETHYLADENOSINE TRANSFERASE"/>
    <property type="match status" value="1"/>
</dbReference>
<feature type="binding site" evidence="7 8">
    <location>
        <position position="103"/>
    </location>
    <ligand>
        <name>S-adenosyl-L-methionine</name>
        <dbReference type="ChEBI" id="CHEBI:59789"/>
    </ligand>
</feature>
<evidence type="ECO:0000256" key="6">
    <source>
        <dbReference type="ARBA" id="ARBA00022884"/>
    </source>
</evidence>
<evidence type="ECO:0000256" key="1">
    <source>
        <dbReference type="ARBA" id="ARBA00022490"/>
    </source>
</evidence>
<evidence type="ECO:0000256" key="7">
    <source>
        <dbReference type="HAMAP-Rule" id="MF_00607"/>
    </source>
</evidence>
<dbReference type="FunFam" id="3.40.50.150:FF:000023">
    <property type="entry name" value="Ribosomal RNA small subunit methyltransferase A"/>
    <property type="match status" value="1"/>
</dbReference>
<keyword evidence="3 7" id="KW-0489">Methyltransferase</keyword>
<comment type="catalytic activity">
    <reaction evidence="7">
        <text>adenosine(1518)/adenosine(1519) in 16S rRNA + 4 S-adenosyl-L-methionine = N(6)-dimethyladenosine(1518)/N(6)-dimethyladenosine(1519) in 16S rRNA + 4 S-adenosyl-L-homocysteine + 4 H(+)</text>
        <dbReference type="Rhea" id="RHEA:19609"/>
        <dbReference type="Rhea" id="RHEA-COMP:10232"/>
        <dbReference type="Rhea" id="RHEA-COMP:10233"/>
        <dbReference type="ChEBI" id="CHEBI:15378"/>
        <dbReference type="ChEBI" id="CHEBI:57856"/>
        <dbReference type="ChEBI" id="CHEBI:59789"/>
        <dbReference type="ChEBI" id="CHEBI:74411"/>
        <dbReference type="ChEBI" id="CHEBI:74493"/>
        <dbReference type="EC" id="2.1.1.182"/>
    </reaction>
</comment>
<feature type="binding site" evidence="7 8">
    <location>
        <position position="82"/>
    </location>
    <ligand>
        <name>S-adenosyl-L-methionine</name>
        <dbReference type="ChEBI" id="CHEBI:59789"/>
    </ligand>
</feature>
<keyword evidence="1 7" id="KW-0963">Cytoplasm</keyword>
<proteinExistence type="inferred from homology"/>
<dbReference type="InterPro" id="IPR011530">
    <property type="entry name" value="rRNA_adenine_dimethylase"/>
</dbReference>
<dbReference type="PROSITE" id="PS01131">
    <property type="entry name" value="RRNA_A_DIMETH"/>
    <property type="match status" value="1"/>
</dbReference>
<comment type="similarity">
    <text evidence="7">Belongs to the class I-like SAM-binding methyltransferase superfamily. rRNA adenine N(6)-methyltransferase family. RsmA subfamily.</text>
</comment>
<evidence type="ECO:0000256" key="9">
    <source>
        <dbReference type="SAM" id="MobiDB-lite"/>
    </source>
</evidence>
<evidence type="ECO:0000256" key="4">
    <source>
        <dbReference type="ARBA" id="ARBA00022679"/>
    </source>
</evidence>
<dbReference type="Gene3D" id="1.10.8.100">
    <property type="entry name" value="Ribosomal RNA adenine dimethylase-like, domain 2"/>
    <property type="match status" value="1"/>
</dbReference>
<feature type="binding site" evidence="7 8">
    <location>
        <position position="127"/>
    </location>
    <ligand>
        <name>S-adenosyl-L-methionine</name>
        <dbReference type="ChEBI" id="CHEBI:59789"/>
    </ligand>
</feature>
<evidence type="ECO:0000313" key="11">
    <source>
        <dbReference type="EMBL" id="HEF65743.1"/>
    </source>
</evidence>
<dbReference type="EMBL" id="DSJL01000011">
    <property type="protein sequence ID" value="HEF65743.1"/>
    <property type="molecule type" value="Genomic_DNA"/>
</dbReference>
<feature type="compositionally biased region" description="Low complexity" evidence="9">
    <location>
        <begin position="18"/>
        <end position="36"/>
    </location>
</feature>
<feature type="binding site" evidence="7 8">
    <location>
        <position position="57"/>
    </location>
    <ligand>
        <name>S-adenosyl-L-methionine</name>
        <dbReference type="ChEBI" id="CHEBI:59789"/>
    </ligand>
</feature>
<protein>
    <recommendedName>
        <fullName evidence="7">Ribosomal RNA small subunit methyltransferase A</fullName>
        <ecNumber evidence="7">2.1.1.182</ecNumber>
    </recommendedName>
    <alternativeName>
        <fullName evidence="7">16S rRNA (adenine(1518)-N(6)/adenine(1519)-N(6))-dimethyltransferase</fullName>
    </alternativeName>
    <alternativeName>
        <fullName evidence="7">16S rRNA dimethyladenosine transferase</fullName>
    </alternativeName>
    <alternativeName>
        <fullName evidence="7">16S rRNA dimethylase</fullName>
    </alternativeName>
    <alternativeName>
        <fullName evidence="7">S-adenosylmethionine-6-N', N'-adenosyl(rRNA) dimethyltransferase</fullName>
    </alternativeName>
</protein>
<dbReference type="InterPro" id="IPR001737">
    <property type="entry name" value="KsgA/Erm"/>
</dbReference>
<evidence type="ECO:0000256" key="5">
    <source>
        <dbReference type="ARBA" id="ARBA00022691"/>
    </source>
</evidence>
<evidence type="ECO:0000256" key="3">
    <source>
        <dbReference type="ARBA" id="ARBA00022603"/>
    </source>
</evidence>